<name>A0A1H9YD22_9RHOB</name>
<dbReference type="OrthoDB" id="9795573at2"/>
<evidence type="ECO:0000313" key="7">
    <source>
        <dbReference type="Proteomes" id="UP000199180"/>
    </source>
</evidence>
<reference evidence="6 7" key="1">
    <citation type="submission" date="2016-10" db="EMBL/GenBank/DDBJ databases">
        <authorList>
            <person name="de Groot N.N."/>
        </authorList>
    </citation>
    <scope>NUCLEOTIDE SEQUENCE [LARGE SCALE GENOMIC DNA]</scope>
    <source>
        <strain evidence="6 7">DSM 17862</strain>
    </source>
</reference>
<keyword evidence="3" id="KW-0238">DNA-binding</keyword>
<comment type="similarity">
    <text evidence="1">Belongs to the 'phage' integrase family.</text>
</comment>
<dbReference type="Pfam" id="PF13356">
    <property type="entry name" value="Arm-DNA-bind_3"/>
    <property type="match status" value="1"/>
</dbReference>
<dbReference type="InterPro" id="IPR013762">
    <property type="entry name" value="Integrase-like_cat_sf"/>
</dbReference>
<dbReference type="GO" id="GO:0006310">
    <property type="term" value="P:DNA recombination"/>
    <property type="evidence" value="ECO:0007669"/>
    <property type="project" value="UniProtKB-KW"/>
</dbReference>
<evidence type="ECO:0000313" key="6">
    <source>
        <dbReference type="EMBL" id="SES66866.1"/>
    </source>
</evidence>
<dbReference type="Proteomes" id="UP000199180">
    <property type="component" value="Unassembled WGS sequence"/>
</dbReference>
<organism evidence="6 7">
    <name type="scientific">Paracoccus homiensis</name>
    <dbReference type="NCBI Taxonomy" id="364199"/>
    <lineage>
        <taxon>Bacteria</taxon>
        <taxon>Pseudomonadati</taxon>
        <taxon>Pseudomonadota</taxon>
        <taxon>Alphaproteobacteria</taxon>
        <taxon>Rhodobacterales</taxon>
        <taxon>Paracoccaceae</taxon>
        <taxon>Paracoccus</taxon>
    </lineage>
</organism>
<dbReference type="InterPro" id="IPR038488">
    <property type="entry name" value="Integrase_DNA-bd_sf"/>
</dbReference>
<dbReference type="EMBL" id="FOHO01000001">
    <property type="protein sequence ID" value="SES66866.1"/>
    <property type="molecule type" value="Genomic_DNA"/>
</dbReference>
<dbReference type="InterPro" id="IPR050808">
    <property type="entry name" value="Phage_Integrase"/>
</dbReference>
<dbReference type="InterPro" id="IPR053876">
    <property type="entry name" value="Phage_int_M"/>
</dbReference>
<protein>
    <submittedName>
        <fullName evidence="6">Phage integrase family protein</fullName>
    </submittedName>
</protein>
<dbReference type="AlphaFoldDB" id="A0A1H9YD22"/>
<dbReference type="Gene3D" id="1.10.150.130">
    <property type="match status" value="1"/>
</dbReference>
<keyword evidence="7" id="KW-1185">Reference proteome</keyword>
<dbReference type="Pfam" id="PF00589">
    <property type="entry name" value="Phage_integrase"/>
    <property type="match status" value="1"/>
</dbReference>
<sequence length="401" mass="45555">MAKNKLTAIAIKRAGDGKHQDGGGLILVKKGEAGKWIYRYSHLGRRREMGLGHWPTVSLAEARKMRDEWLGVLAAGMDPISEREARRAEEVAHRDRQNPTYQELVSIVFEARKENLREQGDRGRWLSPLRTHIIPRIGKVRTSDLTRHVIADALRPIWRTKHPTALKAYRRTKIVLTEAQLMGFDCNPIEVDAAKRILGDHHHEETPIASTSWQDLPALYARLGDSVSAQCLKFIILTAVRSDAARGARLGEMDLENDIWTVPKERVKGLKQHVRDFRVPLSRQAKQLIEDAAQFADDLLFVPMRAAISSRALETHLDDLNEPGRPHGFRTSFRTWVQDNDAASWEVSETVLGHTIGNKVERTYARSDLLDRRRIVMQAWADFVTGEAANVLSLDEARMKR</sequence>
<dbReference type="InterPro" id="IPR011010">
    <property type="entry name" value="DNA_brk_join_enz"/>
</dbReference>
<dbReference type="GO" id="GO:0015074">
    <property type="term" value="P:DNA integration"/>
    <property type="evidence" value="ECO:0007669"/>
    <property type="project" value="UniProtKB-KW"/>
</dbReference>
<evidence type="ECO:0000259" key="5">
    <source>
        <dbReference type="PROSITE" id="PS51898"/>
    </source>
</evidence>
<dbReference type="GO" id="GO:0003677">
    <property type="term" value="F:DNA binding"/>
    <property type="evidence" value="ECO:0007669"/>
    <property type="project" value="UniProtKB-KW"/>
</dbReference>
<dbReference type="SUPFAM" id="SSF56349">
    <property type="entry name" value="DNA breaking-rejoining enzymes"/>
    <property type="match status" value="1"/>
</dbReference>
<gene>
    <name evidence="6" type="ORF">SAMN04489858_101126</name>
</gene>
<dbReference type="Pfam" id="PF22022">
    <property type="entry name" value="Phage_int_M"/>
    <property type="match status" value="1"/>
</dbReference>
<evidence type="ECO:0000256" key="2">
    <source>
        <dbReference type="ARBA" id="ARBA00022908"/>
    </source>
</evidence>
<dbReference type="PROSITE" id="PS51898">
    <property type="entry name" value="TYR_RECOMBINASE"/>
    <property type="match status" value="1"/>
</dbReference>
<dbReference type="InterPro" id="IPR010998">
    <property type="entry name" value="Integrase_recombinase_N"/>
</dbReference>
<accession>A0A1H9YD22</accession>
<dbReference type="STRING" id="364199.SAMN04489858_101126"/>
<evidence type="ECO:0000256" key="4">
    <source>
        <dbReference type="ARBA" id="ARBA00023172"/>
    </source>
</evidence>
<keyword evidence="2" id="KW-0229">DNA integration</keyword>
<feature type="domain" description="Tyr recombinase" evidence="5">
    <location>
        <begin position="204"/>
        <end position="377"/>
    </location>
</feature>
<dbReference type="InterPro" id="IPR025166">
    <property type="entry name" value="Integrase_DNA_bind_dom"/>
</dbReference>
<dbReference type="RefSeq" id="WP_090731664.1">
    <property type="nucleotide sequence ID" value="NZ_FOHO01000001.1"/>
</dbReference>
<dbReference type="InterPro" id="IPR002104">
    <property type="entry name" value="Integrase_catalytic"/>
</dbReference>
<keyword evidence="4" id="KW-0233">DNA recombination</keyword>
<dbReference type="PANTHER" id="PTHR30629">
    <property type="entry name" value="PROPHAGE INTEGRASE"/>
    <property type="match status" value="1"/>
</dbReference>
<proteinExistence type="inferred from homology"/>
<evidence type="ECO:0000256" key="1">
    <source>
        <dbReference type="ARBA" id="ARBA00008857"/>
    </source>
</evidence>
<evidence type="ECO:0000256" key="3">
    <source>
        <dbReference type="ARBA" id="ARBA00023125"/>
    </source>
</evidence>
<dbReference type="Gene3D" id="1.10.443.10">
    <property type="entry name" value="Intergrase catalytic core"/>
    <property type="match status" value="1"/>
</dbReference>
<dbReference type="Gene3D" id="3.30.160.390">
    <property type="entry name" value="Integrase, DNA-binding domain"/>
    <property type="match status" value="1"/>
</dbReference>
<dbReference type="PANTHER" id="PTHR30629:SF2">
    <property type="entry name" value="PROPHAGE INTEGRASE INTS-RELATED"/>
    <property type="match status" value="1"/>
</dbReference>